<sequence length="286" mass="33139">MPTQKGSAKVSEKNTKQEIWEAYHQLLAEIQGEPVTFKLEQKEPAVPDALRSLAELKLRISQELDKVGEELLKSLNSLQDLRVSLAKDRQSMVERLQEQRKAVEAEISRVKEAWEQEKRKSEARFAEELRQKEVLRAREEEEYQYTLSLKRRQENDEYERQRVEKERTLKDREQALERREKEIVALEKELDETPAKVAQAVKEAQESLARQLGEKQMIELRELKAAHANEVKVAEMRIANLEVTVKSQAGEIENLRKQLAEASRQLKEMAVSAIESRAAEGKTARV</sequence>
<proteinExistence type="predicted"/>
<organism evidence="2 3">
    <name type="scientific">candidate division WWE3 bacterium CG_4_10_14_0_2_um_filter_42_8</name>
    <dbReference type="NCBI Taxonomy" id="1975074"/>
    <lineage>
        <taxon>Bacteria</taxon>
        <taxon>Katanobacteria</taxon>
    </lineage>
</organism>
<evidence type="ECO:0000313" key="2">
    <source>
        <dbReference type="EMBL" id="PIZ43186.1"/>
    </source>
</evidence>
<name>A0A2M7TCT7_UNCKA</name>
<feature type="non-terminal residue" evidence="2">
    <location>
        <position position="286"/>
    </location>
</feature>
<dbReference type="Proteomes" id="UP000230970">
    <property type="component" value="Unassembled WGS sequence"/>
</dbReference>
<feature type="coiled-coil region" evidence="1">
    <location>
        <begin position="155"/>
        <end position="196"/>
    </location>
</feature>
<accession>A0A2M7TCT7</accession>
<gene>
    <name evidence="2" type="ORF">COY34_01375</name>
</gene>
<keyword evidence="1" id="KW-0175">Coiled coil</keyword>
<reference evidence="3" key="1">
    <citation type="submission" date="2017-09" db="EMBL/GenBank/DDBJ databases">
        <title>Depth-based differentiation of microbial function through sediment-hosted aquifers and enrichment of novel symbionts in the deep terrestrial subsurface.</title>
        <authorList>
            <person name="Probst A.J."/>
            <person name="Ladd B."/>
            <person name="Jarett J.K."/>
            <person name="Geller-Mcgrath D.E."/>
            <person name="Sieber C.M.K."/>
            <person name="Emerson J.B."/>
            <person name="Anantharaman K."/>
            <person name="Thomas B.C."/>
            <person name="Malmstrom R."/>
            <person name="Stieglmeier M."/>
            <person name="Klingl A."/>
            <person name="Woyke T."/>
            <person name="Ryan C.M."/>
            <person name="Banfield J.F."/>
        </authorList>
    </citation>
    <scope>NUCLEOTIDE SEQUENCE [LARGE SCALE GENOMIC DNA]</scope>
</reference>
<evidence type="ECO:0000313" key="3">
    <source>
        <dbReference type="Proteomes" id="UP000230970"/>
    </source>
</evidence>
<dbReference type="AlphaFoldDB" id="A0A2M7TCT7"/>
<comment type="caution">
    <text evidence="2">The sequence shown here is derived from an EMBL/GenBank/DDBJ whole genome shotgun (WGS) entry which is preliminary data.</text>
</comment>
<feature type="coiled-coil region" evidence="1">
    <location>
        <begin position="86"/>
        <end position="131"/>
    </location>
</feature>
<feature type="coiled-coil region" evidence="1">
    <location>
        <begin position="224"/>
        <end position="272"/>
    </location>
</feature>
<evidence type="ECO:0000256" key="1">
    <source>
        <dbReference type="SAM" id="Coils"/>
    </source>
</evidence>
<dbReference type="EMBL" id="PFNJ01000036">
    <property type="protein sequence ID" value="PIZ43186.1"/>
    <property type="molecule type" value="Genomic_DNA"/>
</dbReference>
<protein>
    <submittedName>
        <fullName evidence="2">Uncharacterized protein</fullName>
    </submittedName>
</protein>